<evidence type="ECO:0000313" key="2">
    <source>
        <dbReference type="EMBL" id="QDS69843.1"/>
    </source>
</evidence>
<dbReference type="Pfam" id="PF00651">
    <property type="entry name" value="BTB"/>
    <property type="match status" value="1"/>
</dbReference>
<name>A0A517L2J1_9PEZI</name>
<reference evidence="2 3" key="1">
    <citation type="submission" date="2019-07" db="EMBL/GenBank/DDBJ databases">
        <title>Finished genome of Venturia effusa.</title>
        <authorList>
            <person name="Young C.A."/>
            <person name="Cox M.P."/>
            <person name="Ganley A.R.D."/>
            <person name="David W.J."/>
        </authorList>
    </citation>
    <scope>NUCLEOTIDE SEQUENCE [LARGE SCALE GENOMIC DNA]</scope>
    <source>
        <strain evidence="3">albino</strain>
    </source>
</reference>
<sequence>MAANPLELLKQGFGELLQNGAFSDFVLRDSEGKVYNVHKAIVCTQSKFFQKACEPGKFKEGEESKVNLTVGGSVAISSLLEFLYTLDYGYDPNEVQSENKLLSHANVYIAADFYDVPKLKELATTRFQAALALGHVSSTPEDLPKALESTYTDIPSSDRALRDAALSFIVDNISVCLRTSETSGLTIIDVMTKVLEFGRDLTMRMVNELEKLQPEMDRWTGQGFRKVQCQDLECLHIWADARAVIPNDTHCPKCGGRKSYWDNYRVD</sequence>
<dbReference type="OrthoDB" id="3922723at2759"/>
<gene>
    <name evidence="2" type="ORF">FKW77_000179</name>
</gene>
<keyword evidence="3" id="KW-1185">Reference proteome</keyword>
<dbReference type="CDD" id="cd18186">
    <property type="entry name" value="BTB_POZ_ZBTB_KLHL-like"/>
    <property type="match status" value="1"/>
</dbReference>
<dbReference type="PANTHER" id="PTHR47843:SF5">
    <property type="entry name" value="BTB_POZ DOMAIN PROTEIN"/>
    <property type="match status" value="1"/>
</dbReference>
<dbReference type="SUPFAM" id="SSF54695">
    <property type="entry name" value="POZ domain"/>
    <property type="match status" value="1"/>
</dbReference>
<dbReference type="PANTHER" id="PTHR47843">
    <property type="entry name" value="BTB DOMAIN-CONTAINING PROTEIN-RELATED"/>
    <property type="match status" value="1"/>
</dbReference>
<dbReference type="AlphaFoldDB" id="A0A517L2J1"/>
<dbReference type="InterPro" id="IPR011333">
    <property type="entry name" value="SKP1/BTB/POZ_sf"/>
</dbReference>
<dbReference type="STRING" id="50376.A0A517L2J1"/>
<dbReference type="PROSITE" id="PS50097">
    <property type="entry name" value="BTB"/>
    <property type="match status" value="1"/>
</dbReference>
<dbReference type="InterPro" id="IPR000210">
    <property type="entry name" value="BTB/POZ_dom"/>
</dbReference>
<organism evidence="2 3">
    <name type="scientific">Venturia effusa</name>
    <dbReference type="NCBI Taxonomy" id="50376"/>
    <lineage>
        <taxon>Eukaryota</taxon>
        <taxon>Fungi</taxon>
        <taxon>Dikarya</taxon>
        <taxon>Ascomycota</taxon>
        <taxon>Pezizomycotina</taxon>
        <taxon>Dothideomycetes</taxon>
        <taxon>Pleosporomycetidae</taxon>
        <taxon>Venturiales</taxon>
        <taxon>Venturiaceae</taxon>
        <taxon>Venturia</taxon>
    </lineage>
</organism>
<protein>
    <recommendedName>
        <fullName evidence="1">BTB domain-containing protein</fullName>
    </recommendedName>
</protein>
<evidence type="ECO:0000259" key="1">
    <source>
        <dbReference type="PROSITE" id="PS50097"/>
    </source>
</evidence>
<dbReference type="Gene3D" id="3.30.710.10">
    <property type="entry name" value="Potassium Channel Kv1.1, Chain A"/>
    <property type="match status" value="1"/>
</dbReference>
<feature type="domain" description="BTB" evidence="1">
    <location>
        <begin position="23"/>
        <end position="92"/>
    </location>
</feature>
<dbReference type="EMBL" id="CP042188">
    <property type="protein sequence ID" value="QDS69843.1"/>
    <property type="molecule type" value="Genomic_DNA"/>
</dbReference>
<evidence type="ECO:0000313" key="3">
    <source>
        <dbReference type="Proteomes" id="UP000316270"/>
    </source>
</evidence>
<dbReference type="Proteomes" id="UP000316270">
    <property type="component" value="Chromosome 4"/>
</dbReference>
<accession>A0A517L2J1</accession>
<proteinExistence type="predicted"/>